<evidence type="ECO:0000313" key="2">
    <source>
        <dbReference type="EMBL" id="TYS60091.1"/>
    </source>
</evidence>
<dbReference type="AlphaFoldDB" id="A0AA94WS68"/>
<feature type="domain" description="Microcin J25-processing protein McjB C-terminal" evidence="1">
    <location>
        <begin position="35"/>
        <end position="140"/>
    </location>
</feature>
<dbReference type="NCBIfam" id="NF033537">
    <property type="entry name" value="lasso_biosyn_B2"/>
    <property type="match status" value="1"/>
</dbReference>
<gene>
    <name evidence="2" type="ORF">FZC74_08055</name>
</gene>
<dbReference type="InterPro" id="IPR032708">
    <property type="entry name" value="McjB_C"/>
</dbReference>
<name>A0AA94WS68_9BACI</name>
<dbReference type="RefSeq" id="WP_148965544.1">
    <property type="nucleotide sequence ID" value="NZ_VTEU01000002.1"/>
</dbReference>
<dbReference type="Pfam" id="PF13471">
    <property type="entry name" value="Transglut_core3"/>
    <property type="match status" value="1"/>
</dbReference>
<comment type="caution">
    <text evidence="2">The sequence shown here is derived from an EMBL/GenBank/DDBJ whole genome shotgun (WGS) entry which is preliminary data.</text>
</comment>
<accession>A0AA94WS68</accession>
<reference evidence="2 3" key="1">
    <citation type="submission" date="2019-08" db="EMBL/GenBank/DDBJ databases">
        <title>Bacillus genomes from the desert of Cuatro Cienegas, Coahuila.</title>
        <authorList>
            <person name="Olmedo-Alvarez G."/>
        </authorList>
    </citation>
    <scope>NUCLEOTIDE SEQUENCE [LARGE SCALE GENOMIC DNA]</scope>
    <source>
        <strain evidence="2 3">CH88_3T</strain>
    </source>
</reference>
<dbReference type="Proteomes" id="UP000323393">
    <property type="component" value="Unassembled WGS sequence"/>
</dbReference>
<evidence type="ECO:0000313" key="3">
    <source>
        <dbReference type="Proteomes" id="UP000323393"/>
    </source>
</evidence>
<sequence>MRKLKLLLEADWNIRTLLVESYFRLAWARYLKSVPFSTVAPSLGANMKETTFERPSIRDQKVIAAVSQAVHIMSKYTFWESQCLVKAMAAMKMLEKRNIESTLYLGTGKDENGKLIAHAWLRSGPFYITGAEVMNQFTVVGKFAKTLGREQRSEKNEAKFRESSS</sequence>
<proteinExistence type="predicted"/>
<dbReference type="EMBL" id="VTEU01000002">
    <property type="protein sequence ID" value="TYS60091.1"/>
    <property type="molecule type" value="Genomic_DNA"/>
</dbReference>
<organism evidence="2 3">
    <name type="scientific">Sutcliffiella horikoshii</name>
    <dbReference type="NCBI Taxonomy" id="79883"/>
    <lineage>
        <taxon>Bacteria</taxon>
        <taxon>Bacillati</taxon>
        <taxon>Bacillota</taxon>
        <taxon>Bacilli</taxon>
        <taxon>Bacillales</taxon>
        <taxon>Bacillaceae</taxon>
        <taxon>Sutcliffiella</taxon>
    </lineage>
</organism>
<evidence type="ECO:0000259" key="1">
    <source>
        <dbReference type="Pfam" id="PF13471"/>
    </source>
</evidence>
<protein>
    <submittedName>
        <fullName evidence="2">Lasso peptide biosynthesis B2 protein</fullName>
    </submittedName>
</protein>
<dbReference type="InterPro" id="IPR053521">
    <property type="entry name" value="McjB-like"/>
</dbReference>